<dbReference type="EMBL" id="CP104562">
    <property type="protein sequence ID" value="UXH77775.1"/>
    <property type="molecule type" value="Genomic_DNA"/>
</dbReference>
<evidence type="ECO:0000313" key="2">
    <source>
        <dbReference type="Proteomes" id="UP001064933"/>
    </source>
</evidence>
<dbReference type="Proteomes" id="UP001064933">
    <property type="component" value="Chromosome"/>
</dbReference>
<sequence length="206" mass="22841">MKIVFDFGGVLFRWHPPSFLARVWPHRAPDEDAGAAIAKDFFQAYTGDWGAFDQGLADADTTATRIAERTGWPRDEIVAVMNAVPQELQLIEGTAALIAELKQAGHTLHFLSNMPVPYAEYLESSHPLDEWFESGVFSGRVKQSKPAQEIFDLARSAFGVDASELLFLDDHPANIEAAQALGWQAWLFTTPETAREELVRRGLLAA</sequence>
<dbReference type="Gene3D" id="3.40.50.1000">
    <property type="entry name" value="HAD superfamily/HAD-like"/>
    <property type="match status" value="1"/>
</dbReference>
<name>A0ABY6AYW5_9BURK</name>
<reference evidence="1" key="1">
    <citation type="submission" date="2022-10" db="EMBL/GenBank/DDBJ databases">
        <title>Characterization and whole genome sequencing of a new Roseateles species, isolated from fresh water.</title>
        <authorList>
            <person name="Guliayeva D.Y."/>
            <person name="Akhremchuk A.E."/>
            <person name="Sikolenko M.A."/>
            <person name="Valentovich L.N."/>
            <person name="Sidarenka A.V."/>
        </authorList>
    </citation>
    <scope>NUCLEOTIDE SEQUENCE</scope>
    <source>
        <strain evidence="1">BIM B-1768</strain>
    </source>
</reference>
<dbReference type="Pfam" id="PF00702">
    <property type="entry name" value="Hydrolase"/>
    <property type="match status" value="1"/>
</dbReference>
<gene>
    <name evidence="1" type="ORF">N4261_22805</name>
</gene>
<dbReference type="PANTHER" id="PTHR43611:SF3">
    <property type="entry name" value="FLAVIN MONONUCLEOTIDE HYDROLASE 1, CHLOROPLATIC"/>
    <property type="match status" value="1"/>
</dbReference>
<dbReference type="SFLD" id="SFLDS00003">
    <property type="entry name" value="Haloacid_Dehalogenase"/>
    <property type="match status" value="1"/>
</dbReference>
<dbReference type="InterPro" id="IPR006439">
    <property type="entry name" value="HAD-SF_hydro_IA"/>
</dbReference>
<dbReference type="PRINTS" id="PR00413">
    <property type="entry name" value="HADHALOGNASE"/>
</dbReference>
<evidence type="ECO:0000313" key="1">
    <source>
        <dbReference type="EMBL" id="UXH77775.1"/>
    </source>
</evidence>
<proteinExistence type="predicted"/>
<accession>A0ABY6AYW5</accession>
<keyword evidence="2" id="KW-1185">Reference proteome</keyword>
<dbReference type="SUPFAM" id="SSF56784">
    <property type="entry name" value="HAD-like"/>
    <property type="match status" value="1"/>
</dbReference>
<dbReference type="CDD" id="cd02603">
    <property type="entry name" value="HAD_sEH-N_like"/>
    <property type="match status" value="1"/>
</dbReference>
<dbReference type="PANTHER" id="PTHR43611">
    <property type="entry name" value="ALPHA-D-GLUCOSE 1-PHOSPHATE PHOSPHATASE"/>
    <property type="match status" value="1"/>
</dbReference>
<protein>
    <submittedName>
        <fullName evidence="1">HAD family phosphatase</fullName>
    </submittedName>
</protein>
<dbReference type="SFLD" id="SFLDG01129">
    <property type="entry name" value="C1.5:_HAD__Beta-PGM__Phosphata"/>
    <property type="match status" value="1"/>
</dbReference>
<dbReference type="NCBIfam" id="TIGR01509">
    <property type="entry name" value="HAD-SF-IA-v3"/>
    <property type="match status" value="1"/>
</dbReference>
<dbReference type="InterPro" id="IPR023214">
    <property type="entry name" value="HAD_sf"/>
</dbReference>
<organism evidence="1 2">
    <name type="scientific">Roseateles amylovorans</name>
    <dbReference type="NCBI Taxonomy" id="2978473"/>
    <lineage>
        <taxon>Bacteria</taxon>
        <taxon>Pseudomonadati</taxon>
        <taxon>Pseudomonadota</taxon>
        <taxon>Betaproteobacteria</taxon>
        <taxon>Burkholderiales</taxon>
        <taxon>Sphaerotilaceae</taxon>
        <taxon>Roseateles</taxon>
    </lineage>
</organism>
<dbReference type="RefSeq" id="WP_261757530.1">
    <property type="nucleotide sequence ID" value="NZ_CP104562.2"/>
</dbReference>
<dbReference type="InterPro" id="IPR036412">
    <property type="entry name" value="HAD-like_sf"/>
</dbReference>